<feature type="domain" description="AraC effector-binding" evidence="1">
    <location>
        <begin position="40"/>
        <end position="198"/>
    </location>
</feature>
<keyword evidence="4" id="KW-1185">Reference proteome</keyword>
<dbReference type="PANTHER" id="PTHR36444">
    <property type="entry name" value="TRANSCRIPTIONAL REGULATOR PROTEIN YOBU-RELATED"/>
    <property type="match status" value="1"/>
</dbReference>
<dbReference type="AlphaFoldDB" id="A0A398CSW3"/>
<evidence type="ECO:0000313" key="4">
    <source>
        <dbReference type="Proteomes" id="UP000266340"/>
    </source>
</evidence>
<dbReference type="InterPro" id="IPR010499">
    <property type="entry name" value="AraC_E-bd"/>
</dbReference>
<comment type="caution">
    <text evidence="2">The sequence shown here is derived from an EMBL/GenBank/DDBJ whole genome shotgun (WGS) entry which is preliminary data.</text>
</comment>
<dbReference type="Proteomes" id="UP000266340">
    <property type="component" value="Unassembled WGS sequence"/>
</dbReference>
<dbReference type="InterPro" id="IPR029441">
    <property type="entry name" value="Cass2"/>
</dbReference>
<organism evidence="2 4">
    <name type="scientific">Cohnella faecalis</name>
    <dbReference type="NCBI Taxonomy" id="2315694"/>
    <lineage>
        <taxon>Bacteria</taxon>
        <taxon>Bacillati</taxon>
        <taxon>Bacillota</taxon>
        <taxon>Bacilli</taxon>
        <taxon>Bacillales</taxon>
        <taxon>Paenibacillaceae</taxon>
        <taxon>Cohnella</taxon>
    </lineage>
</organism>
<name>A0A398CSW3_9BACL</name>
<gene>
    <name evidence="2" type="ORF">D3H35_09865</name>
    <name evidence="3" type="ORF">D3H35_09945</name>
</gene>
<accession>A0A398CSW3</accession>
<dbReference type="Pfam" id="PF14526">
    <property type="entry name" value="Cass2"/>
    <property type="match status" value="1"/>
</dbReference>
<evidence type="ECO:0000313" key="3">
    <source>
        <dbReference type="EMBL" id="RIE03861.1"/>
    </source>
</evidence>
<dbReference type="Gene3D" id="3.20.80.10">
    <property type="entry name" value="Regulatory factor, effector binding domain"/>
    <property type="match status" value="1"/>
</dbReference>
<dbReference type="EMBL" id="QXJM01000030">
    <property type="protein sequence ID" value="RIE03861.1"/>
    <property type="molecule type" value="Genomic_DNA"/>
</dbReference>
<evidence type="ECO:0000259" key="1">
    <source>
        <dbReference type="SMART" id="SM00871"/>
    </source>
</evidence>
<proteinExistence type="predicted"/>
<dbReference type="SUPFAM" id="SSF55136">
    <property type="entry name" value="Probable bacterial effector-binding domain"/>
    <property type="match status" value="1"/>
</dbReference>
<evidence type="ECO:0000313" key="2">
    <source>
        <dbReference type="EMBL" id="RIE03848.1"/>
    </source>
</evidence>
<dbReference type="SMART" id="SM00871">
    <property type="entry name" value="AraC_E_bind"/>
    <property type="match status" value="1"/>
</dbReference>
<sequence length="200" mass="23188">MIRGNKFRSLRCYNGVTMTDRGVPERETMRMANQISGASSQPRFMRKERFFLVGAQRYTDNGQASIVQAWDELLERLDEIPDRSEPAVMIGFEDYSRGCELVPGQMPKFHYIAAAEVDRITDVPDGLFSKEVQEAEYAVFSLRGPLSNISGLFRYIYDEWLPASEYRLDPQMMADFEYYREPVNDRNDARVDIYIPIVPK</sequence>
<dbReference type="InterPro" id="IPR011256">
    <property type="entry name" value="Reg_factor_effector_dom_sf"/>
</dbReference>
<reference evidence="2 4" key="1">
    <citation type="submission" date="2018-09" db="EMBL/GenBank/DDBJ databases">
        <title>Cohnella cavernae sp. nov., isolated from a karst cave.</title>
        <authorList>
            <person name="Zhu H."/>
        </authorList>
    </citation>
    <scope>NUCLEOTIDE SEQUENCE [LARGE SCALE GENOMIC DNA]</scope>
    <source>
        <strain evidence="2 4">K2E09-144</strain>
    </source>
</reference>
<dbReference type="PANTHER" id="PTHR36444:SF2">
    <property type="entry name" value="TRANSCRIPTIONAL REGULATOR PROTEIN YOBU-RELATED"/>
    <property type="match status" value="1"/>
</dbReference>
<protein>
    <submittedName>
        <fullName evidence="2">AraC family transcriptional regulator</fullName>
    </submittedName>
</protein>
<dbReference type="EMBL" id="QXJM01000030">
    <property type="protein sequence ID" value="RIE03848.1"/>
    <property type="molecule type" value="Genomic_DNA"/>
</dbReference>
<dbReference type="InterPro" id="IPR053182">
    <property type="entry name" value="YobU-like_regulator"/>
</dbReference>